<sequence>MMSKIFMIVEKDNNVTKYIPTVRKNTFLSLFDIKSKIDNREAVLGWELFKDEDQDEKAESLIKSKNQTNM</sequence>
<evidence type="ECO:0000313" key="1">
    <source>
        <dbReference type="EMBL" id="RVT58903.1"/>
    </source>
</evidence>
<dbReference type="Proteomes" id="UP000288024">
    <property type="component" value="Unassembled WGS sequence"/>
</dbReference>
<protein>
    <submittedName>
        <fullName evidence="1">Uncharacterized protein</fullName>
    </submittedName>
</protein>
<name>A0A437K6N8_9BACI</name>
<dbReference type="AlphaFoldDB" id="A0A437K6N8"/>
<gene>
    <name evidence="1" type="ORF">EM808_21345</name>
</gene>
<keyword evidence="2" id="KW-1185">Reference proteome</keyword>
<accession>A0A437K6N8</accession>
<proteinExistence type="predicted"/>
<evidence type="ECO:0000313" key="2">
    <source>
        <dbReference type="Proteomes" id="UP000288024"/>
    </source>
</evidence>
<organism evidence="1 2">
    <name type="scientific">Niallia taxi</name>
    <dbReference type="NCBI Taxonomy" id="2499688"/>
    <lineage>
        <taxon>Bacteria</taxon>
        <taxon>Bacillati</taxon>
        <taxon>Bacillota</taxon>
        <taxon>Bacilli</taxon>
        <taxon>Bacillales</taxon>
        <taxon>Bacillaceae</taxon>
        <taxon>Niallia</taxon>
    </lineage>
</organism>
<reference evidence="1 2" key="1">
    <citation type="submission" date="2019-01" db="EMBL/GenBank/DDBJ databases">
        <title>Bacillus sp. M5HDSG1-1, whole genome shotgun sequence.</title>
        <authorList>
            <person name="Tuo L."/>
        </authorList>
    </citation>
    <scope>NUCLEOTIDE SEQUENCE [LARGE SCALE GENOMIC DNA]</scope>
    <source>
        <strain evidence="1 2">M5HDSG1-1</strain>
    </source>
</reference>
<comment type="caution">
    <text evidence="1">The sequence shown here is derived from an EMBL/GenBank/DDBJ whole genome shotgun (WGS) entry which is preliminary data.</text>
</comment>
<dbReference type="EMBL" id="RZTZ01000011">
    <property type="protein sequence ID" value="RVT58903.1"/>
    <property type="molecule type" value="Genomic_DNA"/>
</dbReference>